<sequence>MAGFRLWEKITIEEFLTHLHQAVVQELRRDGVELTEEKRDRLRRAIKHVINENIYASPACGTSSLCRPSEEGRAKPWSSQSAAWGLVAVADPSLERE</sequence>
<protein>
    <submittedName>
        <fullName evidence="1">Uncharacterized protein</fullName>
    </submittedName>
</protein>
<name>A0A1F5UZH4_FRAXR</name>
<evidence type="ECO:0000313" key="2">
    <source>
        <dbReference type="Proteomes" id="UP000179157"/>
    </source>
</evidence>
<dbReference type="EMBL" id="MFGX01000031">
    <property type="protein sequence ID" value="OGF56545.1"/>
    <property type="molecule type" value="Genomic_DNA"/>
</dbReference>
<evidence type="ECO:0000313" key="1">
    <source>
        <dbReference type="EMBL" id="OGF56545.1"/>
    </source>
</evidence>
<reference evidence="1 2" key="1">
    <citation type="journal article" date="2016" name="Nat. Commun.">
        <title>Thousands of microbial genomes shed light on interconnected biogeochemical processes in an aquifer system.</title>
        <authorList>
            <person name="Anantharaman K."/>
            <person name="Brown C.T."/>
            <person name="Hug L.A."/>
            <person name="Sharon I."/>
            <person name="Castelle C.J."/>
            <person name="Probst A.J."/>
            <person name="Thomas B.C."/>
            <person name="Singh A."/>
            <person name="Wilkins M.J."/>
            <person name="Karaoz U."/>
            <person name="Brodie E.L."/>
            <person name="Williams K.H."/>
            <person name="Hubbard S.S."/>
            <person name="Banfield J.F."/>
        </authorList>
    </citation>
    <scope>NUCLEOTIDE SEQUENCE [LARGE SCALE GENOMIC DNA]</scope>
    <source>
        <strain evidence="2">RBG_16_55_9</strain>
    </source>
</reference>
<organism evidence="1 2">
    <name type="scientific">Fraserbacteria sp. (strain RBG_16_55_9)</name>
    <dbReference type="NCBI Taxonomy" id="1817864"/>
    <lineage>
        <taxon>Bacteria</taxon>
        <taxon>Candidatus Fraseribacteriota</taxon>
    </lineage>
</organism>
<dbReference type="AlphaFoldDB" id="A0A1F5UZH4"/>
<proteinExistence type="predicted"/>
<comment type="caution">
    <text evidence="1">The sequence shown here is derived from an EMBL/GenBank/DDBJ whole genome shotgun (WGS) entry which is preliminary data.</text>
</comment>
<gene>
    <name evidence="1" type="ORF">A2Z21_06190</name>
</gene>
<dbReference type="Proteomes" id="UP000179157">
    <property type="component" value="Unassembled WGS sequence"/>
</dbReference>
<accession>A0A1F5UZH4</accession>
<dbReference type="STRING" id="1817864.A2Z21_06190"/>